<dbReference type="EMBL" id="JACKTY010000037">
    <property type="protein sequence ID" value="MCV7228837.1"/>
    <property type="molecule type" value="Genomic_DNA"/>
</dbReference>
<reference evidence="1 2" key="1">
    <citation type="journal article" date="2022" name="BMC Genomics">
        <title>Comparative genome analysis of mycobacteria focusing on tRNA and non-coding RNA.</title>
        <authorList>
            <person name="Behra P.R.K."/>
            <person name="Pettersson B.M.F."/>
            <person name="Ramesh M."/>
            <person name="Das S."/>
            <person name="Dasgupta S."/>
            <person name="Kirsebom L.A."/>
        </authorList>
    </citation>
    <scope>NUCLEOTIDE SEQUENCE [LARGE SCALE GENOMIC DNA]</scope>
    <source>
        <strain evidence="1 2">DSM 44078</strain>
    </source>
</reference>
<sequence>MGMSLADLDKWDADAIHAVFSAVTDHSELNDFSMAWSAEPGIDLTEGPAVPVRAHMESYLLAWVTGDDRYLYPGFAKAVDPNQPFTTPAGQDSL</sequence>
<evidence type="ECO:0000313" key="1">
    <source>
        <dbReference type="EMBL" id="MCV7228837.1"/>
    </source>
</evidence>
<comment type="caution">
    <text evidence="1">The sequence shown here is derived from an EMBL/GenBank/DDBJ whole genome shotgun (WGS) entry which is preliminary data.</text>
</comment>
<accession>A0ABT3CHJ5</accession>
<gene>
    <name evidence="1" type="ORF">H7J73_22735</name>
</gene>
<proteinExistence type="predicted"/>
<dbReference type="RefSeq" id="WP_264070024.1">
    <property type="nucleotide sequence ID" value="NZ_JACKTY010000037.1"/>
</dbReference>
<organism evidence="1 2">
    <name type="scientific">Mycolicibacterium komossense</name>
    <dbReference type="NCBI Taxonomy" id="1779"/>
    <lineage>
        <taxon>Bacteria</taxon>
        <taxon>Bacillati</taxon>
        <taxon>Actinomycetota</taxon>
        <taxon>Actinomycetes</taxon>
        <taxon>Mycobacteriales</taxon>
        <taxon>Mycobacteriaceae</taxon>
        <taxon>Mycolicibacterium</taxon>
    </lineage>
</organism>
<keyword evidence="2" id="KW-1185">Reference proteome</keyword>
<dbReference type="Proteomes" id="UP001526201">
    <property type="component" value="Unassembled WGS sequence"/>
</dbReference>
<name>A0ABT3CHJ5_9MYCO</name>
<evidence type="ECO:0000313" key="2">
    <source>
        <dbReference type="Proteomes" id="UP001526201"/>
    </source>
</evidence>
<protein>
    <submittedName>
        <fullName evidence="1">Uncharacterized protein</fullName>
    </submittedName>
</protein>